<feature type="domain" description="Acylphosphatase-like" evidence="3">
    <location>
        <begin position="1"/>
        <end position="75"/>
    </location>
</feature>
<dbReference type="PANTHER" id="PTHR47268">
    <property type="entry name" value="ACYLPHOSPHATASE"/>
    <property type="match status" value="1"/>
</dbReference>
<comment type="caution">
    <text evidence="4">The sequence shown here is derived from an EMBL/GenBank/DDBJ whole genome shotgun (WGS) entry which is preliminary data.</text>
</comment>
<gene>
    <name evidence="4" type="ORF">Egran_04799</name>
</gene>
<dbReference type="Proteomes" id="UP000243515">
    <property type="component" value="Unassembled WGS sequence"/>
</dbReference>
<dbReference type="InterPro" id="IPR001792">
    <property type="entry name" value="Acylphosphatase-like_dom"/>
</dbReference>
<proteinExistence type="inferred from homology"/>
<dbReference type="OrthoDB" id="7961613at2759"/>
<dbReference type="Gene3D" id="3.30.70.100">
    <property type="match status" value="1"/>
</dbReference>
<evidence type="ECO:0000313" key="4">
    <source>
        <dbReference type="EMBL" id="OXV07435.1"/>
    </source>
</evidence>
<dbReference type="AlphaFoldDB" id="A0A232LTF3"/>
<dbReference type="InterPro" id="IPR020456">
    <property type="entry name" value="Acylphosphatase"/>
</dbReference>
<evidence type="ECO:0000256" key="2">
    <source>
        <dbReference type="RuleBase" id="RU004168"/>
    </source>
</evidence>
<dbReference type="PROSITE" id="PS51160">
    <property type="entry name" value="ACYLPHOSPHATASE_3"/>
    <property type="match status" value="1"/>
</dbReference>
<dbReference type="InterPro" id="IPR017968">
    <property type="entry name" value="Acylphosphatase_CS"/>
</dbReference>
<accession>A0A232LTF3</accession>
<dbReference type="GO" id="GO:0003998">
    <property type="term" value="F:acylphosphatase activity"/>
    <property type="evidence" value="ECO:0007669"/>
    <property type="project" value="UniProtKB-EC"/>
</dbReference>
<dbReference type="PROSITE" id="PS00151">
    <property type="entry name" value="ACYLPHOSPHATASE_2"/>
    <property type="match status" value="1"/>
</dbReference>
<sequence>MNRDFTQKRASSYGVTGWVRNTADGKVEGEAQGDESSVQKLLKDVDRGPRLAHVVKLEKSEIESKEGEINFSILR</sequence>
<dbReference type="PANTHER" id="PTHR47268:SF4">
    <property type="entry name" value="ACYLPHOSPHATASE"/>
    <property type="match status" value="1"/>
</dbReference>
<dbReference type="SUPFAM" id="SSF54975">
    <property type="entry name" value="Acylphosphatase/BLUF domain-like"/>
    <property type="match status" value="1"/>
</dbReference>
<protein>
    <recommendedName>
        <fullName evidence="1">acylphosphatase</fullName>
        <ecNumber evidence="1">3.6.1.7</ecNumber>
    </recommendedName>
</protein>
<comment type="catalytic activity">
    <reaction evidence="1">
        <text>an acyl phosphate + H2O = a carboxylate + phosphate + H(+)</text>
        <dbReference type="Rhea" id="RHEA:14965"/>
        <dbReference type="ChEBI" id="CHEBI:15377"/>
        <dbReference type="ChEBI" id="CHEBI:15378"/>
        <dbReference type="ChEBI" id="CHEBI:29067"/>
        <dbReference type="ChEBI" id="CHEBI:43474"/>
        <dbReference type="ChEBI" id="CHEBI:59918"/>
        <dbReference type="EC" id="3.6.1.7"/>
    </reaction>
</comment>
<name>A0A232LTF3_9EURO</name>
<dbReference type="EMBL" id="NPHW01004852">
    <property type="protein sequence ID" value="OXV07435.1"/>
    <property type="molecule type" value="Genomic_DNA"/>
</dbReference>
<evidence type="ECO:0000313" key="5">
    <source>
        <dbReference type="Proteomes" id="UP000243515"/>
    </source>
</evidence>
<organism evidence="4 5">
    <name type="scientific">Elaphomyces granulatus</name>
    <dbReference type="NCBI Taxonomy" id="519963"/>
    <lineage>
        <taxon>Eukaryota</taxon>
        <taxon>Fungi</taxon>
        <taxon>Dikarya</taxon>
        <taxon>Ascomycota</taxon>
        <taxon>Pezizomycotina</taxon>
        <taxon>Eurotiomycetes</taxon>
        <taxon>Eurotiomycetidae</taxon>
        <taxon>Eurotiales</taxon>
        <taxon>Elaphomycetaceae</taxon>
        <taxon>Elaphomyces</taxon>
    </lineage>
</organism>
<keyword evidence="5" id="KW-1185">Reference proteome</keyword>
<dbReference type="EC" id="3.6.1.7" evidence="1"/>
<reference evidence="4 5" key="1">
    <citation type="journal article" date="2015" name="Environ. Microbiol.">
        <title>Metagenome sequence of Elaphomyces granulatus from sporocarp tissue reveals Ascomycota ectomycorrhizal fingerprints of genome expansion and a Proteobacteria-rich microbiome.</title>
        <authorList>
            <person name="Quandt C.A."/>
            <person name="Kohler A."/>
            <person name="Hesse C.N."/>
            <person name="Sharpton T.J."/>
            <person name="Martin F."/>
            <person name="Spatafora J.W."/>
        </authorList>
    </citation>
    <scope>NUCLEOTIDE SEQUENCE [LARGE SCALE GENOMIC DNA]</scope>
    <source>
        <strain evidence="4 5">OSC145934</strain>
    </source>
</reference>
<keyword evidence="1" id="KW-0378">Hydrolase</keyword>
<feature type="active site" evidence="1">
    <location>
        <position position="21"/>
    </location>
</feature>
<evidence type="ECO:0000256" key="1">
    <source>
        <dbReference type="PROSITE-ProRule" id="PRU00520"/>
    </source>
</evidence>
<dbReference type="Pfam" id="PF00708">
    <property type="entry name" value="Acylphosphatase"/>
    <property type="match status" value="1"/>
</dbReference>
<dbReference type="InterPro" id="IPR036046">
    <property type="entry name" value="Acylphosphatase-like_dom_sf"/>
</dbReference>
<feature type="active site" evidence="1">
    <location>
        <position position="3"/>
    </location>
</feature>
<comment type="similarity">
    <text evidence="2">Belongs to the acylphosphatase family.</text>
</comment>
<evidence type="ECO:0000259" key="3">
    <source>
        <dbReference type="PROSITE" id="PS51160"/>
    </source>
</evidence>